<comment type="subcellular location">
    <subcellularLocation>
        <location evidence="1">Membrane</location>
        <topology evidence="1">Multi-pass membrane protein</topology>
    </subcellularLocation>
</comment>
<evidence type="ECO:0000256" key="2">
    <source>
        <dbReference type="ARBA" id="ARBA00022692"/>
    </source>
</evidence>
<comment type="caution">
    <text evidence="6">The sequence shown here is derived from an EMBL/GenBank/DDBJ whole genome shotgun (WGS) entry which is preliminary data.</text>
</comment>
<feature type="transmembrane region" description="Helical" evidence="5">
    <location>
        <begin position="44"/>
        <end position="62"/>
    </location>
</feature>
<feature type="transmembrane region" description="Helical" evidence="5">
    <location>
        <begin position="6"/>
        <end position="24"/>
    </location>
</feature>
<organism evidence="6 7">
    <name type="scientific">Phytomonospora endophytica</name>
    <dbReference type="NCBI Taxonomy" id="714109"/>
    <lineage>
        <taxon>Bacteria</taxon>
        <taxon>Bacillati</taxon>
        <taxon>Actinomycetota</taxon>
        <taxon>Actinomycetes</taxon>
        <taxon>Micromonosporales</taxon>
        <taxon>Micromonosporaceae</taxon>
        <taxon>Phytomonospora</taxon>
    </lineage>
</organism>
<evidence type="ECO:0000256" key="1">
    <source>
        <dbReference type="ARBA" id="ARBA00004141"/>
    </source>
</evidence>
<keyword evidence="7" id="KW-1185">Reference proteome</keyword>
<feature type="transmembrane region" description="Helical" evidence="5">
    <location>
        <begin position="102"/>
        <end position="118"/>
    </location>
</feature>
<protein>
    <recommendedName>
        <fullName evidence="8">DoxX family protein</fullName>
    </recommendedName>
</protein>
<dbReference type="Pfam" id="PF13564">
    <property type="entry name" value="DoxX_2"/>
    <property type="match status" value="1"/>
</dbReference>
<keyword evidence="2 5" id="KW-0812">Transmembrane</keyword>
<evidence type="ECO:0008006" key="8">
    <source>
        <dbReference type="Google" id="ProtNLM"/>
    </source>
</evidence>
<keyword evidence="3 5" id="KW-1133">Transmembrane helix</keyword>
<dbReference type="InterPro" id="IPR032808">
    <property type="entry name" value="DoxX"/>
</dbReference>
<accession>A0A841FVX7</accession>
<feature type="transmembrane region" description="Helical" evidence="5">
    <location>
        <begin position="68"/>
        <end position="90"/>
    </location>
</feature>
<proteinExistence type="predicted"/>
<evidence type="ECO:0000256" key="3">
    <source>
        <dbReference type="ARBA" id="ARBA00022989"/>
    </source>
</evidence>
<dbReference type="RefSeq" id="WP_184789469.1">
    <property type="nucleotide sequence ID" value="NZ_BONT01000033.1"/>
</dbReference>
<evidence type="ECO:0000256" key="4">
    <source>
        <dbReference type="ARBA" id="ARBA00023136"/>
    </source>
</evidence>
<evidence type="ECO:0000313" key="6">
    <source>
        <dbReference type="EMBL" id="MBB6036639.1"/>
    </source>
</evidence>
<sequence>MNTALWIGQIVLVLIGLGGLFKTFAPIPTLREKLGPWIDDFPPVVVRLIALSEVAAMFALILPPLLDVATILVPLAATGLALMMVGAAIVHARHKEYKSIPVNAVLFAVAVFVAWGRFGEWAF</sequence>
<dbReference type="Proteomes" id="UP000548476">
    <property type="component" value="Unassembled WGS sequence"/>
</dbReference>
<evidence type="ECO:0000256" key="5">
    <source>
        <dbReference type="SAM" id="Phobius"/>
    </source>
</evidence>
<evidence type="ECO:0000313" key="7">
    <source>
        <dbReference type="Proteomes" id="UP000548476"/>
    </source>
</evidence>
<dbReference type="GO" id="GO:0016020">
    <property type="term" value="C:membrane"/>
    <property type="evidence" value="ECO:0007669"/>
    <property type="project" value="UniProtKB-SubCell"/>
</dbReference>
<name>A0A841FVX7_9ACTN</name>
<gene>
    <name evidence="6" type="ORF">HNR73_004510</name>
</gene>
<dbReference type="EMBL" id="JACHGT010000009">
    <property type="protein sequence ID" value="MBB6036639.1"/>
    <property type="molecule type" value="Genomic_DNA"/>
</dbReference>
<reference evidence="6 7" key="1">
    <citation type="submission" date="2020-08" db="EMBL/GenBank/DDBJ databases">
        <title>Genomic Encyclopedia of Type Strains, Phase IV (KMG-IV): sequencing the most valuable type-strain genomes for metagenomic binning, comparative biology and taxonomic classification.</title>
        <authorList>
            <person name="Goeker M."/>
        </authorList>
    </citation>
    <scope>NUCLEOTIDE SEQUENCE [LARGE SCALE GENOMIC DNA]</scope>
    <source>
        <strain evidence="6 7">YIM 65646</strain>
    </source>
</reference>
<keyword evidence="4 5" id="KW-0472">Membrane</keyword>
<dbReference type="AlphaFoldDB" id="A0A841FVX7"/>